<gene>
    <name evidence="1" type="ORF">DHETER_LOCUS10777</name>
</gene>
<dbReference type="Proteomes" id="UP000789702">
    <property type="component" value="Unassembled WGS sequence"/>
</dbReference>
<evidence type="ECO:0000313" key="1">
    <source>
        <dbReference type="EMBL" id="CAG8683366.1"/>
    </source>
</evidence>
<dbReference type="EMBL" id="CAJVPU010021926">
    <property type="protein sequence ID" value="CAG8683366.1"/>
    <property type="molecule type" value="Genomic_DNA"/>
</dbReference>
<proteinExistence type="predicted"/>
<sequence>DTASKRIYEKTERSGMVIDFKNLCEADNKWNKKMDKFKAWINEKAKHSKTHLKS</sequence>
<comment type="caution">
    <text evidence="1">The sequence shown here is derived from an EMBL/GenBank/DDBJ whole genome shotgun (WGS) entry which is preliminary data.</text>
</comment>
<reference evidence="1" key="1">
    <citation type="submission" date="2021-06" db="EMBL/GenBank/DDBJ databases">
        <authorList>
            <person name="Kallberg Y."/>
            <person name="Tangrot J."/>
            <person name="Rosling A."/>
        </authorList>
    </citation>
    <scope>NUCLEOTIDE SEQUENCE</scope>
    <source>
        <strain evidence="1">IL203A</strain>
    </source>
</reference>
<feature type="non-terminal residue" evidence="1">
    <location>
        <position position="54"/>
    </location>
</feature>
<evidence type="ECO:0000313" key="2">
    <source>
        <dbReference type="Proteomes" id="UP000789702"/>
    </source>
</evidence>
<name>A0ACA9NY58_9GLOM</name>
<keyword evidence="2" id="KW-1185">Reference proteome</keyword>
<organism evidence="1 2">
    <name type="scientific">Dentiscutata heterogama</name>
    <dbReference type="NCBI Taxonomy" id="1316150"/>
    <lineage>
        <taxon>Eukaryota</taxon>
        <taxon>Fungi</taxon>
        <taxon>Fungi incertae sedis</taxon>
        <taxon>Mucoromycota</taxon>
        <taxon>Glomeromycotina</taxon>
        <taxon>Glomeromycetes</taxon>
        <taxon>Diversisporales</taxon>
        <taxon>Gigasporaceae</taxon>
        <taxon>Dentiscutata</taxon>
    </lineage>
</organism>
<accession>A0ACA9NY58</accession>
<protein>
    <submittedName>
        <fullName evidence="1">9683_t:CDS:1</fullName>
    </submittedName>
</protein>
<feature type="non-terminal residue" evidence="1">
    <location>
        <position position="1"/>
    </location>
</feature>